<dbReference type="InterPro" id="IPR038584">
    <property type="entry name" value="Ribosomal_bL33_sf"/>
</dbReference>
<dbReference type="HAMAP" id="MF_00294">
    <property type="entry name" value="Ribosomal_bL33"/>
    <property type="match status" value="1"/>
</dbReference>
<gene>
    <name evidence="5 6" type="primary">rpmG</name>
    <name evidence="6" type="ORF">COX08_01915</name>
</gene>
<evidence type="ECO:0000256" key="1">
    <source>
        <dbReference type="ARBA" id="ARBA00007596"/>
    </source>
</evidence>
<protein>
    <recommendedName>
        <fullName evidence="4 5">Large ribosomal subunit protein bL33</fullName>
    </recommendedName>
</protein>
<evidence type="ECO:0000256" key="3">
    <source>
        <dbReference type="ARBA" id="ARBA00023274"/>
    </source>
</evidence>
<evidence type="ECO:0000313" key="6">
    <source>
        <dbReference type="EMBL" id="PIP53268.1"/>
    </source>
</evidence>
<accession>A0A2H0B8J4</accession>
<dbReference type="GO" id="GO:0006412">
    <property type="term" value="P:translation"/>
    <property type="evidence" value="ECO:0007669"/>
    <property type="project" value="UniProtKB-UniRule"/>
</dbReference>
<dbReference type="AlphaFoldDB" id="A0A2H0B8J4"/>
<comment type="caution">
    <text evidence="6">The sequence shown here is derived from an EMBL/GenBank/DDBJ whole genome shotgun (WGS) entry which is preliminary data.</text>
</comment>
<evidence type="ECO:0000256" key="4">
    <source>
        <dbReference type="ARBA" id="ARBA00035176"/>
    </source>
</evidence>
<dbReference type="GO" id="GO:0005737">
    <property type="term" value="C:cytoplasm"/>
    <property type="evidence" value="ECO:0007669"/>
    <property type="project" value="UniProtKB-ARBA"/>
</dbReference>
<name>A0A2H0B8J4_9BACT</name>
<dbReference type="PANTHER" id="PTHR43168:SF2">
    <property type="entry name" value="LARGE RIBOSOMAL SUBUNIT PROTEIN BL33C"/>
    <property type="match status" value="1"/>
</dbReference>
<evidence type="ECO:0000256" key="5">
    <source>
        <dbReference type="HAMAP-Rule" id="MF_00294"/>
    </source>
</evidence>
<comment type="similarity">
    <text evidence="1 5">Belongs to the bacterial ribosomal protein bL33 family.</text>
</comment>
<evidence type="ECO:0000313" key="7">
    <source>
        <dbReference type="Proteomes" id="UP000229459"/>
    </source>
</evidence>
<proteinExistence type="inferred from homology"/>
<sequence length="58" mass="6615">MAKKGGARIMVGLQCTKCKSRNYITSRNKLNTEEKLKLDKYCAKCKAKTPHKEVTKLK</sequence>
<dbReference type="NCBIfam" id="NF001860">
    <property type="entry name" value="PRK00595.1"/>
    <property type="match status" value="1"/>
</dbReference>
<dbReference type="Pfam" id="PF00471">
    <property type="entry name" value="Ribosomal_L33"/>
    <property type="match status" value="1"/>
</dbReference>
<dbReference type="GO" id="GO:0005840">
    <property type="term" value="C:ribosome"/>
    <property type="evidence" value="ECO:0007669"/>
    <property type="project" value="UniProtKB-KW"/>
</dbReference>
<dbReference type="Gene3D" id="2.20.28.120">
    <property type="entry name" value="Ribosomal protein L33"/>
    <property type="match status" value="1"/>
</dbReference>
<dbReference type="NCBIfam" id="NF001764">
    <property type="entry name" value="PRK00504.1"/>
    <property type="match status" value="1"/>
</dbReference>
<dbReference type="EMBL" id="PCSR01000043">
    <property type="protein sequence ID" value="PIP53268.1"/>
    <property type="molecule type" value="Genomic_DNA"/>
</dbReference>
<dbReference type="InterPro" id="IPR001705">
    <property type="entry name" value="Ribosomal_bL33"/>
</dbReference>
<reference evidence="6 7" key="1">
    <citation type="submission" date="2017-09" db="EMBL/GenBank/DDBJ databases">
        <title>Depth-based differentiation of microbial function through sediment-hosted aquifers and enrichment of novel symbionts in the deep terrestrial subsurface.</title>
        <authorList>
            <person name="Probst A.J."/>
            <person name="Ladd B."/>
            <person name="Jarett J.K."/>
            <person name="Geller-Mcgrath D.E."/>
            <person name="Sieber C.M."/>
            <person name="Emerson J.B."/>
            <person name="Anantharaman K."/>
            <person name="Thomas B.C."/>
            <person name="Malmstrom R."/>
            <person name="Stieglmeier M."/>
            <person name="Klingl A."/>
            <person name="Woyke T."/>
            <person name="Ryan C.M."/>
            <person name="Banfield J.F."/>
        </authorList>
    </citation>
    <scope>NUCLEOTIDE SEQUENCE [LARGE SCALE GENOMIC DNA]</scope>
    <source>
        <strain evidence="6">CG23_combo_of_CG06-09_8_20_14_all_34_8</strain>
    </source>
</reference>
<dbReference type="GO" id="GO:0003735">
    <property type="term" value="F:structural constituent of ribosome"/>
    <property type="evidence" value="ECO:0007669"/>
    <property type="project" value="InterPro"/>
</dbReference>
<dbReference type="SUPFAM" id="SSF57829">
    <property type="entry name" value="Zn-binding ribosomal proteins"/>
    <property type="match status" value="1"/>
</dbReference>
<keyword evidence="2 5" id="KW-0689">Ribosomal protein</keyword>
<dbReference type="NCBIfam" id="TIGR01023">
    <property type="entry name" value="rpmG_bact"/>
    <property type="match status" value="1"/>
</dbReference>
<dbReference type="GO" id="GO:1990904">
    <property type="term" value="C:ribonucleoprotein complex"/>
    <property type="evidence" value="ECO:0007669"/>
    <property type="project" value="UniProtKB-KW"/>
</dbReference>
<organism evidence="6 7">
    <name type="scientific">Candidatus Beckwithbacteria bacterium CG23_combo_of_CG06-09_8_20_14_all_34_8</name>
    <dbReference type="NCBI Taxonomy" id="1974497"/>
    <lineage>
        <taxon>Bacteria</taxon>
        <taxon>Candidatus Beckwithiibacteriota</taxon>
    </lineage>
</organism>
<keyword evidence="3 5" id="KW-0687">Ribonucleoprotein</keyword>
<dbReference type="PANTHER" id="PTHR43168">
    <property type="entry name" value="50S RIBOSOMAL PROTEIN L33, CHLOROPLASTIC"/>
    <property type="match status" value="1"/>
</dbReference>
<dbReference type="InterPro" id="IPR011332">
    <property type="entry name" value="Ribosomal_zn-bd"/>
</dbReference>
<dbReference type="Proteomes" id="UP000229459">
    <property type="component" value="Unassembled WGS sequence"/>
</dbReference>
<evidence type="ECO:0000256" key="2">
    <source>
        <dbReference type="ARBA" id="ARBA00022980"/>
    </source>
</evidence>